<accession>A0AC35FK50</accession>
<dbReference type="Proteomes" id="UP000887580">
    <property type="component" value="Unplaced"/>
</dbReference>
<name>A0AC35FK50_9BILA</name>
<evidence type="ECO:0000313" key="2">
    <source>
        <dbReference type="WBParaSite" id="PS1159_v2.g18352.t1"/>
    </source>
</evidence>
<reference evidence="2" key="1">
    <citation type="submission" date="2022-11" db="UniProtKB">
        <authorList>
            <consortium name="WormBaseParasite"/>
        </authorList>
    </citation>
    <scope>IDENTIFICATION</scope>
</reference>
<proteinExistence type="predicted"/>
<sequence length="79" mass="9166">MFDFFSIFGIERLTDLTRRDSFSSISSCGQREQFQTALTNIKTSILTEKEKTPIMDHKPQPSVISCLQKKKQRRKKVIA</sequence>
<protein>
    <submittedName>
        <fullName evidence="2">Uncharacterized protein</fullName>
    </submittedName>
</protein>
<organism evidence="1 2">
    <name type="scientific">Panagrolaimus sp. PS1159</name>
    <dbReference type="NCBI Taxonomy" id="55785"/>
    <lineage>
        <taxon>Eukaryota</taxon>
        <taxon>Metazoa</taxon>
        <taxon>Ecdysozoa</taxon>
        <taxon>Nematoda</taxon>
        <taxon>Chromadorea</taxon>
        <taxon>Rhabditida</taxon>
        <taxon>Tylenchina</taxon>
        <taxon>Panagrolaimomorpha</taxon>
        <taxon>Panagrolaimoidea</taxon>
        <taxon>Panagrolaimidae</taxon>
        <taxon>Panagrolaimus</taxon>
    </lineage>
</organism>
<evidence type="ECO:0000313" key="1">
    <source>
        <dbReference type="Proteomes" id="UP000887580"/>
    </source>
</evidence>
<dbReference type="WBParaSite" id="PS1159_v2.g18352.t1">
    <property type="protein sequence ID" value="PS1159_v2.g18352.t1"/>
    <property type="gene ID" value="PS1159_v2.g18352"/>
</dbReference>